<keyword evidence="2" id="KW-1185">Reference proteome</keyword>
<reference evidence="1 2" key="1">
    <citation type="submission" date="2021-03" db="EMBL/GenBank/DDBJ databases">
        <title>Genomic Encyclopedia of Type Strains, Phase IV (KMG-IV): sequencing the most valuable type-strain genomes for metagenomic binning, comparative biology and taxonomic classification.</title>
        <authorList>
            <person name="Goeker M."/>
        </authorList>
    </citation>
    <scope>NUCLEOTIDE SEQUENCE [LARGE SCALE GENOMIC DNA]</scope>
    <source>
        <strain evidence="1 2">DSM 101953</strain>
    </source>
</reference>
<sequence length="313" mass="34906">MDWLHAYEDELRVVFEENRRVISAFPEPLNARGLSYLNQFNVFHPDSHKNYICYLLPFWLQDPCGLSPELARRMSAGNVFLMLYFFLQDDLMDSPEASAAEALPLANLLYVEFLATYLPLFPADSPFWPCFSRYISEWADSVSGEAGSDYFLNDRIRISHKASPLKLSSTAALLLSGQSSSIPEAEAMIHTVLLTLQLLDDYEDWEQDLEDSSYNCLLSLVRSSTGMAAGEPLTESTVKDFIYVAGGLTGYAATAQANQLILEEASLQLPLLVSFHLVLVQNLQQIAAAIEAQKQLLLGGGLDYWLSSHSNLS</sequence>
<evidence type="ECO:0000313" key="2">
    <source>
        <dbReference type="Proteomes" id="UP000773462"/>
    </source>
</evidence>
<organism evidence="1 2">
    <name type="scientific">Paenibacillus silagei</name>
    <dbReference type="NCBI Taxonomy" id="1670801"/>
    <lineage>
        <taxon>Bacteria</taxon>
        <taxon>Bacillati</taxon>
        <taxon>Bacillota</taxon>
        <taxon>Bacilli</taxon>
        <taxon>Bacillales</taxon>
        <taxon>Paenibacillaceae</taxon>
        <taxon>Paenibacillus</taxon>
    </lineage>
</organism>
<dbReference type="SUPFAM" id="SSF48576">
    <property type="entry name" value="Terpenoid synthases"/>
    <property type="match status" value="1"/>
</dbReference>
<dbReference type="InterPro" id="IPR008949">
    <property type="entry name" value="Isoprenoid_synthase_dom_sf"/>
</dbReference>
<accession>A0ABS4NX20</accession>
<gene>
    <name evidence="1" type="ORF">J2Z70_004773</name>
</gene>
<evidence type="ECO:0000313" key="1">
    <source>
        <dbReference type="EMBL" id="MBP2114604.1"/>
    </source>
</evidence>
<dbReference type="EMBL" id="JAGGLV010000018">
    <property type="protein sequence ID" value="MBP2114604.1"/>
    <property type="molecule type" value="Genomic_DNA"/>
</dbReference>
<proteinExistence type="predicted"/>
<protein>
    <submittedName>
        <fullName evidence="1">Uncharacterized protein</fullName>
    </submittedName>
</protein>
<dbReference type="Proteomes" id="UP000773462">
    <property type="component" value="Unassembled WGS sequence"/>
</dbReference>
<name>A0ABS4NX20_9BACL</name>
<comment type="caution">
    <text evidence="1">The sequence shown here is derived from an EMBL/GenBank/DDBJ whole genome shotgun (WGS) entry which is preliminary data.</text>
</comment>
<dbReference type="RefSeq" id="WP_209877226.1">
    <property type="nucleotide sequence ID" value="NZ_JAGGLV010000018.1"/>
</dbReference>